<protein>
    <submittedName>
        <fullName evidence="2">Complex 1 protein, LYR family protein</fullName>
    </submittedName>
</protein>
<feature type="signal peptide" evidence="1">
    <location>
        <begin position="1"/>
        <end position="18"/>
    </location>
</feature>
<dbReference type="Proteomes" id="UP000554482">
    <property type="component" value="Unassembled WGS sequence"/>
</dbReference>
<keyword evidence="1" id="KW-0732">Signal</keyword>
<evidence type="ECO:0000256" key="1">
    <source>
        <dbReference type="SAM" id="SignalP"/>
    </source>
</evidence>
<keyword evidence="3" id="KW-1185">Reference proteome</keyword>
<dbReference type="EMBL" id="JABWDY010023606">
    <property type="protein sequence ID" value="KAF5190803.1"/>
    <property type="molecule type" value="Genomic_DNA"/>
</dbReference>
<evidence type="ECO:0000313" key="2">
    <source>
        <dbReference type="EMBL" id="KAF5190803.1"/>
    </source>
</evidence>
<dbReference type="PANTHER" id="PTHR35763:SF1">
    <property type="entry name" value="OS11G0133900 PROTEIN"/>
    <property type="match status" value="1"/>
</dbReference>
<name>A0A7J6W133_THATH</name>
<feature type="chain" id="PRO_5029799806" evidence="1">
    <location>
        <begin position="19"/>
        <end position="144"/>
    </location>
</feature>
<proteinExistence type="predicted"/>
<reference evidence="2 3" key="1">
    <citation type="submission" date="2020-06" db="EMBL/GenBank/DDBJ databases">
        <title>Transcriptomic and genomic resources for Thalictrum thalictroides and T. hernandezii: Facilitating candidate gene discovery in an emerging model plant lineage.</title>
        <authorList>
            <person name="Arias T."/>
            <person name="Riano-Pachon D.M."/>
            <person name="Di Stilio V.S."/>
        </authorList>
    </citation>
    <scope>NUCLEOTIDE SEQUENCE [LARGE SCALE GENOMIC DNA]</scope>
    <source>
        <strain evidence="3">cv. WT478/WT964</strain>
        <tissue evidence="2">Leaves</tissue>
    </source>
</reference>
<organism evidence="2 3">
    <name type="scientific">Thalictrum thalictroides</name>
    <name type="common">Rue-anemone</name>
    <name type="synonym">Anemone thalictroides</name>
    <dbReference type="NCBI Taxonomy" id="46969"/>
    <lineage>
        <taxon>Eukaryota</taxon>
        <taxon>Viridiplantae</taxon>
        <taxon>Streptophyta</taxon>
        <taxon>Embryophyta</taxon>
        <taxon>Tracheophyta</taxon>
        <taxon>Spermatophyta</taxon>
        <taxon>Magnoliopsida</taxon>
        <taxon>Ranunculales</taxon>
        <taxon>Ranunculaceae</taxon>
        <taxon>Thalictroideae</taxon>
        <taxon>Thalictrum</taxon>
    </lineage>
</organism>
<dbReference type="AlphaFoldDB" id="A0A7J6W133"/>
<sequence>MGVLGLLRLLPFYTGVSDLSFTIANEIKIGGQWKEREMASEVFQVAKVYRHLLKSVKKHIGNDENKRHFTDYITQEFHKASDPSTAQQKIKLARDYTYLLNSVHHHKDLLFSYNIAIDRSDEVQRTLKKSAASVGLQLPDVYQP</sequence>
<dbReference type="PANTHER" id="PTHR35763">
    <property type="entry name" value="COMPLEX 1 LYR-LIKE PROTEIN"/>
    <property type="match status" value="1"/>
</dbReference>
<dbReference type="OrthoDB" id="549775at2759"/>
<gene>
    <name evidence="2" type="ORF">FRX31_019609</name>
</gene>
<evidence type="ECO:0000313" key="3">
    <source>
        <dbReference type="Proteomes" id="UP000554482"/>
    </source>
</evidence>
<dbReference type="Pfam" id="PF13233">
    <property type="entry name" value="Complex1_LYR_2"/>
    <property type="match status" value="1"/>
</dbReference>
<comment type="caution">
    <text evidence="2">The sequence shown here is derived from an EMBL/GenBank/DDBJ whole genome shotgun (WGS) entry which is preliminary data.</text>
</comment>
<accession>A0A7J6W133</accession>